<dbReference type="InterPro" id="IPR013783">
    <property type="entry name" value="Ig-like_fold"/>
</dbReference>
<keyword evidence="6" id="KW-0106">Calcium</keyword>
<keyword evidence="3" id="KW-0963">Cytoplasm</keyword>
<dbReference type="Gene3D" id="2.60.40.2030">
    <property type="match status" value="7"/>
</dbReference>
<evidence type="ECO:0000256" key="5">
    <source>
        <dbReference type="ARBA" id="ARBA00022737"/>
    </source>
</evidence>
<keyword evidence="8" id="KW-0969">Cilium</keyword>
<gene>
    <name evidence="12" type="ORF">Pla8534_36120</name>
</gene>
<dbReference type="Gene3D" id="2.60.40.10">
    <property type="entry name" value="Immunoglobulins"/>
    <property type="match status" value="2"/>
</dbReference>
<feature type="compositionally biased region" description="Basic and acidic residues" evidence="10">
    <location>
        <begin position="4040"/>
        <end position="4050"/>
    </location>
</feature>
<keyword evidence="5" id="KW-0677">Repeat</keyword>
<accession>A0A518DVD2</accession>
<keyword evidence="9" id="KW-0966">Cell projection</keyword>
<dbReference type="SUPFAM" id="SSF141072">
    <property type="entry name" value="CalX-like"/>
    <property type="match status" value="7"/>
</dbReference>
<evidence type="ECO:0000313" key="12">
    <source>
        <dbReference type="EMBL" id="QDU95795.1"/>
    </source>
</evidence>
<feature type="domain" description="Calx-beta" evidence="11">
    <location>
        <begin position="566"/>
        <end position="664"/>
    </location>
</feature>
<evidence type="ECO:0000256" key="9">
    <source>
        <dbReference type="ARBA" id="ARBA00023273"/>
    </source>
</evidence>
<name>A0A518DVD2_9BACT</name>
<keyword evidence="7" id="KW-0813">Transport</keyword>
<dbReference type="GO" id="GO:0007154">
    <property type="term" value="P:cell communication"/>
    <property type="evidence" value="ECO:0007669"/>
    <property type="project" value="InterPro"/>
</dbReference>
<evidence type="ECO:0000256" key="1">
    <source>
        <dbReference type="ARBA" id="ARBA00004138"/>
    </source>
</evidence>
<evidence type="ECO:0000256" key="2">
    <source>
        <dbReference type="ARBA" id="ARBA00004496"/>
    </source>
</evidence>
<proteinExistence type="predicted"/>
<feature type="domain" description="Calx-beta" evidence="11">
    <location>
        <begin position="108"/>
        <end position="210"/>
    </location>
</feature>
<feature type="compositionally biased region" description="Acidic residues" evidence="10">
    <location>
        <begin position="3909"/>
        <end position="3921"/>
    </location>
</feature>
<dbReference type="SMART" id="SM00237">
    <property type="entry name" value="Calx_beta"/>
    <property type="match status" value="6"/>
</dbReference>
<dbReference type="Pfam" id="PF03160">
    <property type="entry name" value="Calx-beta"/>
    <property type="match status" value="4"/>
</dbReference>
<keyword evidence="4" id="KW-0732">Signal</keyword>
<evidence type="ECO:0000256" key="10">
    <source>
        <dbReference type="SAM" id="MobiDB-lite"/>
    </source>
</evidence>
<dbReference type="GO" id="GO:0016020">
    <property type="term" value="C:membrane"/>
    <property type="evidence" value="ECO:0007669"/>
    <property type="project" value="InterPro"/>
</dbReference>
<dbReference type="RefSeq" id="WP_197442331.1">
    <property type="nucleotide sequence ID" value="NZ_CP036433.1"/>
</dbReference>
<comment type="subcellular location">
    <subcellularLocation>
        <location evidence="1">Cell projection</location>
        <location evidence="1">Cilium</location>
    </subcellularLocation>
    <subcellularLocation>
        <location evidence="2">Cytoplasm</location>
    </subcellularLocation>
</comment>
<evidence type="ECO:0000256" key="6">
    <source>
        <dbReference type="ARBA" id="ARBA00022837"/>
    </source>
</evidence>
<feature type="domain" description="Calx-beta" evidence="11">
    <location>
        <begin position="678"/>
        <end position="779"/>
    </location>
</feature>
<protein>
    <submittedName>
        <fullName evidence="12">Calx-beta domain protein</fullName>
    </submittedName>
</protein>
<keyword evidence="13" id="KW-1185">Reference proteome</keyword>
<dbReference type="Proteomes" id="UP000317648">
    <property type="component" value="Chromosome"/>
</dbReference>
<dbReference type="PANTHER" id="PTHR11878:SF65">
    <property type="entry name" value="NA_CA-EXCHANGE PROTEIN, ISOFORM G"/>
    <property type="match status" value="1"/>
</dbReference>
<dbReference type="InterPro" id="IPR003644">
    <property type="entry name" value="Calx_beta"/>
</dbReference>
<feature type="region of interest" description="Disordered" evidence="10">
    <location>
        <begin position="4032"/>
        <end position="4071"/>
    </location>
</feature>
<dbReference type="EMBL" id="CP036433">
    <property type="protein sequence ID" value="QDU95795.1"/>
    <property type="molecule type" value="Genomic_DNA"/>
</dbReference>
<evidence type="ECO:0000256" key="4">
    <source>
        <dbReference type="ARBA" id="ARBA00022729"/>
    </source>
</evidence>
<reference evidence="12 13" key="1">
    <citation type="submission" date="2019-02" db="EMBL/GenBank/DDBJ databases">
        <title>Deep-cultivation of Planctomycetes and their phenomic and genomic characterization uncovers novel biology.</title>
        <authorList>
            <person name="Wiegand S."/>
            <person name="Jogler M."/>
            <person name="Boedeker C."/>
            <person name="Pinto D."/>
            <person name="Vollmers J."/>
            <person name="Rivas-Marin E."/>
            <person name="Kohn T."/>
            <person name="Peeters S.H."/>
            <person name="Heuer A."/>
            <person name="Rast P."/>
            <person name="Oberbeckmann S."/>
            <person name="Bunk B."/>
            <person name="Jeske O."/>
            <person name="Meyerdierks A."/>
            <person name="Storesund J.E."/>
            <person name="Kallscheuer N."/>
            <person name="Luecker S."/>
            <person name="Lage O.M."/>
            <person name="Pohl T."/>
            <person name="Merkel B.J."/>
            <person name="Hornburger P."/>
            <person name="Mueller R.-W."/>
            <person name="Bruemmer F."/>
            <person name="Labrenz M."/>
            <person name="Spormann A.M."/>
            <person name="Op den Camp H."/>
            <person name="Overmann J."/>
            <person name="Amann R."/>
            <person name="Jetten M.S.M."/>
            <person name="Mascher T."/>
            <person name="Medema M.H."/>
            <person name="Devos D.P."/>
            <person name="Kaster A.-K."/>
            <person name="Ovreas L."/>
            <person name="Rohde M."/>
            <person name="Galperin M.Y."/>
            <person name="Jogler C."/>
        </authorList>
    </citation>
    <scope>NUCLEOTIDE SEQUENCE [LARGE SCALE GENOMIC DNA]</scope>
    <source>
        <strain evidence="12 13">Pla85_3_4</strain>
    </source>
</reference>
<feature type="region of interest" description="Disordered" evidence="10">
    <location>
        <begin position="3906"/>
        <end position="3933"/>
    </location>
</feature>
<evidence type="ECO:0000256" key="3">
    <source>
        <dbReference type="ARBA" id="ARBA00022490"/>
    </source>
</evidence>
<sequence length="4475" mass="479889">MRIEPLEERQMFVADVYVNVMSDLYEGGSPGEFQFTRSETTGALTVDYAFDTASTATPPANGSVVFADGVDTVSLYFSGESDNLFEGDESLILNIEPDASYAIGNASAWMTIYDDEMLPTVNLVDPSFTPAEDAGEVSFQVTLDTASSYVTTVNYQLLPGSADSSDFSDAASPVTGVLTFQPGETTKDIRVAINDDLIDEDEEGFTIELVGASGATINNSQLAVSITDNDDAPLVSIADAPSATEGEVAEFVVTLSQASSKTITVYYQQNDGTAIGYEGDYYDSSGYGMLVFDPGQTSKTIQIQADDDSLPEYTETFSIELTSAENATIDTSQGRNLGDGQIVDNDADRQITLSATGSVNENDDVFTVDVQLSGPSARTASVHYRTNDGSGSDKAVAGDDFIGVSDGLLQFDSQTDTQTIYININTDGLYENSETFTITLFNEDGVTVLNNTMTVTLVNNDPAPTANLVDSYVTVSEGLTQKVFTVTLDTPSAQPTTVYYTVNPGDTESGDFTDQSQSPGTITFAPYQQSAEIVLDFAADGVDEEDETFTIELTGSPDAYIGNSQLLVTITDDDNAPEVSIADATPVNEGGNALFVVTLSQASEKVVTVNYTTQSGSALEGSDYVYATGTLVFNPGDPLTQTIEVQTQTDGIDEPDQQFFVTLETTGDGTVTIDDGQGQGTIVDIDSSPTVSISGPTSVSETDGYLEFYVTLSQPSEYDIEVTYVTQIGTADGDDFTMATGVLTFLADEWSPQLQQMVQIGITDDMIFEEDETFVIALTNADHATIQNGQLTVTILDNETPADIYVAEEEYTYAEVVDEGSYDFGSTFVGEPVVRTFTIYNHGDDDLVLGNLELPEQFELVGDPPTPISSWGSAQIVVRFLATEAGVYDSPLVFTTNDPDIPSFNFDLNAEAITPFADLTLLDSDDSEIASEGSYDFGPMIVGQTPIEHFFTIRNDGNIDLNLSSMRLPEGFTLGLGYDTIVPPGEFTTFTLLFTPTWTGAYDDQFQLVSNDDDGVPFKLQLTGSAVALQDLRLVRDTGAYDDDGITTQPAVWSTVLGDFAGGSARVEIDHNGDGVAESVIDIDAEEPWFQYDPADTDPSFAGFIGGVSLNYRLVMLDGSGNPTVSEEGWRNFGFEMEELPPASGLQNFGLLVDDGIYDYDGVSTQDTLTGVFGSADATSFAVVEFDFDSDGSADDTIVVRSGEAFEYNPAGWGLGEHSVQARLREWSSNYSAELVGAWEGFSFTKNLLPPEIGDFAPRDVDPENPNGGIASTVVAGSLAEGTSKPGGVEVEFDFDNDGVTDATTWTDEDGRFEYNPGVLPGGGVVVQVRTRVEEQGLSFESEWVMANVNYNPIIATEFDGLVLVNDTQEGDVIGTTTDPEIAGNLLGEGNDWVKIEIDLDEDGIADDFSTSDEEGHFSYTPILTAAGSVTLRARSTVWDDVSGAWLYGQWAEISYDYELPPADLVVVSDLELVFNTSTEEGVFTTTDPLLAGTLTDDGSTAYLTVEIDYDGDALADATTKADAQGNFRHRMQGVAAGSTTVSARAREWDYRTRQYVFGEWTDLTFTLEDASLTPPGVQNLHLVSDSGSSATDLVTANALLAGDVVNERNVGGLYLEIDYNGDGDVDNYAFPEFDGSFFHDPIALPYGSVTVSVRTAWWDVGTSAYARSSWSDLSFTYEQQTNVAAQLVELNLADDDDEDLVGTNPTVSGRITNEGELAGVTIELDLDDDGVLDRVTTTNSRGEFEHRLHGLAPGTITVAARVREFDDVNKQFLYGSWQSLTFTYTAPVDALAAIDSLSFDLGEAGFVEASDAQVTGVVSNDGDPAGLTVEFDHDGDNIVDGRAYTDAEGGFTYSPQGLAAGTHTLRARVQESLDNGGTQTSGWSSIEITLVENGTAAPAQTNPSIANFRLDSDTGASATDGATSNATVMGSVVGLDNLSGVSILLTGSGVYETLETDAYGNFSYTPTDLDEGRVTLQARVLRAADADGLPVSVAPASLSFVYSSDPDGAAAQAIVDIFAQYELDSDSAKVSLEDAYQLANNTYNAARDAIYATYDGVVATANDTHKAALDSASAAFDQAKASADAVFTSAMSSVMGAFTTNLANFTGDASSHQLTSVEFPRSPSDNSTPNLPEDSQPDPPLEKPDYVGEAYDLSKDPHYQKLIAAASAAYEKEIAAANKAYQDALTAAKEKLATDNRATLNTYQTDRDNWLSETAALETSFASDVNPYQAKAALDQDLKKARDDYNTAVVEIKSNFETLAGNLPNYHVQPIVAAELVFFEEVAVAEGSWLLYLAGFPDTASTAYAERESDYYAALAAAHEHRASAYIEKLFGTADAAQIAFGDWDAGADFGTKGAISYLEAVRDSKLAKALHARQKAEAEATLKFEETMAQRKRDLNTLRIDNQFYTRTGDDGTGTPRTGPTALGLAGLEEKYANDLAENQLAYRNTLAAKAEIHSLAYATQERAYDLKMAEAKVSALAAKDTAENTLWSAYQLELANSQLERQQNLAAPQQQHAVDDAAVDLAEAEDVATRLRAASQKKAEAARLQAIAEAAALKVYDTDANDALFHREGANARNWESQQADRSEADMDFAVSQAEAAGRRDLKTVVANRDQAKGNLVVQVKEIEQEALSIYGFARPYLVPNTAWGYSAAFTSYNAVNYFSHAELYANPYRVENPLVEYDSFDVTAISVDYYAAVINANYAFDSEVIDARDVYAEAKNNVAAEYQTDYLDAELDWKHEIASAHGAYESDSAKAAADYAYAVAAEQRAVAKSLAALEKTWWEQISAADATLYQASATEARLLAIAQAEAQQTFQTGVAADYYQQIYDWDQSLDTLWSSYVLAVADAERTRIGTITGANVVYAGSAGTANITWTSSTSSAEGTYSVGLAQAEFDYLKDMEEHWVTEADDLLAAQKTYAETIATKITLHDLAVLAENHTWQTALIANGLTRQNGIDQAEWDYQLARLSSDHEYNLAWNDLSGQFANREMVLPNCDRDEALFLAKKAEARTLADYGTLSPTDPNHHLGLLARLDATAAAEIKLANDNASDRQDWVDEVGDLGVVLAGQRATAQNTLAAAIQTAVNKRAGEQKTLAKARAATYATLEEAYTVAYAKADGKSAIDLGAAAGVFDVAAGGAAALYSSQAGTAYNAYYSTLAEEHVDAVAAASQAEAGNLVAAFHAATAQAEELRQQTLQPFRGQYEQDLASASASQLQAVVNAQNLYLNELYNAQDGVQIVYQSGLAAADRGWDVGYANAAIDRSHELTVAANARSVTQVQKQGAYNVALVQASHEETKLRVAAEVVWIGSMATAKANQYRGENLYYTDKTEQQVADDFAAASAAADTLRSDKFAEAELAGAEDVGIAQGDRASGLGDALTAEAAAVGSSWVTYAGKLATADSTYASAVTTAVLTQTGNQFDADEALDNLLAAADRAYTASAGQYGAALTSNSAAANIQNAGAAGYAELDFYASVVGRNALRAAANGGDAFAIALLEAQVGYFASLAVDYQQFQELLTAAESAYQATARGIWTGSDLAQMDHDASQADSLSSPARQQAIDAAAEVRQSVEDQVDRASVRRNSIAQANQQQLTDYAAAEKARAIAVAAAEQRYQEFLAGAEDAPANLEEDRVEKLATAERDAAIAKADADRDWRHSLANADHLYLNDEASDDQDFSTGIAAVDNVFDLAWSAVAAASAPALNLLDAGRRASLQAAEAIRVQAIASAEAEWESDKFAHSQAMFGNVSTAVGTPFAAYLAEIASARFAWWQTYRAAYVQAAVDAHAIDVVYENNVAGADADEYAAVALRAINRLVADSSGWLASLAAISQIPVDYSTDVSGAVKTYVKAVADADYDYAEDLADIEYDDKTEENFDRTGAEEAAHTLHKSKLKTALNAYALAVGVPVADLLQDSADAEHDDDSDSAADDETQTKADSQNAHTRDLAVAAYRKARDAAQADRTEAYDQAQKASFAAFLLAELDDTDSPWHAFAIAEAAAVTAAAASFNPAARTARQQAIDADKTRGDTLAGAGKTLRDDLAAARKTRQQSHADARQDHTTDQITAQAPLPGTGELLTTPPLVPSAPGISLIPISSGNPDDYITVQGSTTDLYLDALVDDMFTAPTEPHRPATYHQTRLDHGSYIPNSLRADLIRQTPPANAIDLHDVDSQAVQAGGSYASTVLSALQKIAAEYTLPFLSSTIFPLNMLTKIGGVNLFSASIASFFGWGASPPESLDPDGEYAEEIAEAFAIGEFEDSLLKSSDVDYETTNIDHRKVTSYRFFLNKDVVTERGILPKGTTLGVVHVPWSHSNVFINEVIAQMERTPGVFRSIQFVPGNGVNAVLEIPSLNDDVRIKTFRTLLGDDYVRDNFGPQFIFPNLNALAKSPSKKEEWEALTSLIENGLSQWTQMLAEEAPHVFWAFVENYGEEGLLKLETVLREGWDIVPTDPRQTHTIVREFRGFWRGSRGPSRRRGDAWRCCTCHLAA</sequence>
<dbReference type="KEGG" id="lcre:Pla8534_36120"/>
<evidence type="ECO:0000313" key="13">
    <source>
        <dbReference type="Proteomes" id="UP000317648"/>
    </source>
</evidence>
<feature type="domain" description="Calx-beta" evidence="11">
    <location>
        <begin position="222"/>
        <end position="322"/>
    </location>
</feature>
<evidence type="ECO:0000256" key="7">
    <source>
        <dbReference type="ARBA" id="ARBA00023065"/>
    </source>
</evidence>
<dbReference type="InterPro" id="IPR053879">
    <property type="entry name" value="HYDIN_VesB_CFA65-like_Ig"/>
</dbReference>
<feature type="domain" description="Calx-beta" evidence="11">
    <location>
        <begin position="453"/>
        <end position="554"/>
    </location>
</feature>
<dbReference type="NCBIfam" id="NF012200">
    <property type="entry name" value="choice_anch_D"/>
    <property type="match status" value="2"/>
</dbReference>
<feature type="region of interest" description="Disordered" evidence="10">
    <location>
        <begin position="2114"/>
        <end position="2147"/>
    </location>
</feature>
<evidence type="ECO:0000256" key="8">
    <source>
        <dbReference type="ARBA" id="ARBA00023069"/>
    </source>
</evidence>
<dbReference type="GO" id="GO:0030001">
    <property type="term" value="P:metal ion transport"/>
    <property type="evidence" value="ECO:0007669"/>
    <property type="project" value="TreeGrafter"/>
</dbReference>
<dbReference type="PANTHER" id="PTHR11878">
    <property type="entry name" value="SODIUM/CALCIUM EXCHANGER"/>
    <property type="match status" value="1"/>
</dbReference>
<organism evidence="12 13">
    <name type="scientific">Lignipirellula cremea</name>
    <dbReference type="NCBI Taxonomy" id="2528010"/>
    <lineage>
        <taxon>Bacteria</taxon>
        <taxon>Pseudomonadati</taxon>
        <taxon>Planctomycetota</taxon>
        <taxon>Planctomycetia</taxon>
        <taxon>Pirellulales</taxon>
        <taxon>Pirellulaceae</taxon>
        <taxon>Lignipirellula</taxon>
    </lineage>
</organism>
<dbReference type="InterPro" id="IPR038081">
    <property type="entry name" value="CalX-like_sf"/>
</dbReference>
<keyword evidence="7" id="KW-0406">Ion transport</keyword>
<dbReference type="InterPro" id="IPR051171">
    <property type="entry name" value="CaCA"/>
</dbReference>
<feature type="domain" description="Calx-beta" evidence="11">
    <location>
        <begin position="340"/>
        <end position="441"/>
    </location>
</feature>
<evidence type="ECO:0000259" key="11">
    <source>
        <dbReference type="SMART" id="SM00237"/>
    </source>
</evidence>
<dbReference type="Pfam" id="PF22544">
    <property type="entry name" value="HYDIN_VesB_CFA65-like_Ig"/>
    <property type="match status" value="1"/>
</dbReference>